<dbReference type="Gene3D" id="2.170.270.10">
    <property type="entry name" value="SET domain"/>
    <property type="match status" value="1"/>
</dbReference>
<reference evidence="2 3" key="1">
    <citation type="submission" date="2021-06" db="EMBL/GenBank/DDBJ databases">
        <authorList>
            <person name="Palmer J.M."/>
        </authorList>
    </citation>
    <scope>NUCLEOTIDE SEQUENCE [LARGE SCALE GENOMIC DNA]</scope>
    <source>
        <strain evidence="2 3">AS_MEX2019</strain>
        <tissue evidence="2">Muscle</tissue>
    </source>
</reference>
<evidence type="ECO:0000313" key="3">
    <source>
        <dbReference type="Proteomes" id="UP001469553"/>
    </source>
</evidence>
<protein>
    <submittedName>
        <fullName evidence="2">Uncharacterized protein</fullName>
    </submittedName>
</protein>
<dbReference type="EMBL" id="JAHRIP010070285">
    <property type="protein sequence ID" value="MEQ2308917.1"/>
    <property type="molecule type" value="Genomic_DNA"/>
</dbReference>
<feature type="compositionally biased region" description="Basic and acidic residues" evidence="1">
    <location>
        <begin position="95"/>
        <end position="105"/>
    </location>
</feature>
<evidence type="ECO:0000313" key="2">
    <source>
        <dbReference type="EMBL" id="MEQ2308917.1"/>
    </source>
</evidence>
<keyword evidence="3" id="KW-1185">Reference proteome</keyword>
<accession>A0ABV0ZT52</accession>
<dbReference type="InterPro" id="IPR046341">
    <property type="entry name" value="SET_dom_sf"/>
</dbReference>
<dbReference type="Proteomes" id="UP001469553">
    <property type="component" value="Unassembled WGS sequence"/>
</dbReference>
<comment type="caution">
    <text evidence="2">The sequence shown here is derived from an EMBL/GenBank/DDBJ whole genome shotgun (WGS) entry which is preliminary data.</text>
</comment>
<proteinExistence type="predicted"/>
<feature type="region of interest" description="Disordered" evidence="1">
    <location>
        <begin position="82"/>
        <end position="117"/>
    </location>
</feature>
<dbReference type="SUPFAM" id="SSF82199">
    <property type="entry name" value="SET domain"/>
    <property type="match status" value="1"/>
</dbReference>
<organism evidence="2 3">
    <name type="scientific">Ameca splendens</name>
    <dbReference type="NCBI Taxonomy" id="208324"/>
    <lineage>
        <taxon>Eukaryota</taxon>
        <taxon>Metazoa</taxon>
        <taxon>Chordata</taxon>
        <taxon>Craniata</taxon>
        <taxon>Vertebrata</taxon>
        <taxon>Euteleostomi</taxon>
        <taxon>Actinopterygii</taxon>
        <taxon>Neopterygii</taxon>
        <taxon>Teleostei</taxon>
        <taxon>Neoteleostei</taxon>
        <taxon>Acanthomorphata</taxon>
        <taxon>Ovalentaria</taxon>
        <taxon>Atherinomorphae</taxon>
        <taxon>Cyprinodontiformes</taxon>
        <taxon>Goodeidae</taxon>
        <taxon>Ameca</taxon>
    </lineage>
</organism>
<feature type="non-terminal residue" evidence="2">
    <location>
        <position position="1"/>
    </location>
</feature>
<sequence>VSSQDAWLILVWDAKLLSVEAKEAVGSASGSPKMTSRAPRTQGGWGCVQLHVHTSLSPSLSLLLTHPQSVWPRADAQMAAGYQPSATYSHSGKRPQPDPAHRDQRWPGLTVAESKRPSAGRGLFATKAFSRGEVICDYHE</sequence>
<gene>
    <name evidence="2" type="ORF">AMECASPLE_033190</name>
</gene>
<name>A0ABV0ZT52_9TELE</name>
<evidence type="ECO:0000256" key="1">
    <source>
        <dbReference type="SAM" id="MobiDB-lite"/>
    </source>
</evidence>